<comment type="subcellular location">
    <subcellularLocation>
        <location evidence="1">Mitochondrion inner membrane</location>
        <topology evidence="1">Peripheral membrane protein</topology>
        <orientation evidence="1">Intermembrane side</orientation>
    </subcellularLocation>
    <subcellularLocation>
        <location evidence="10">Mitochondrion outer membrane</location>
        <topology evidence="10">Peripheral membrane protein</topology>
        <orientation evidence="10">Intermembrane side</orientation>
    </subcellularLocation>
</comment>
<keyword evidence="6" id="KW-0443">Lipid metabolism</keyword>
<dbReference type="AlphaFoldDB" id="A0A183B218"/>
<gene>
    <name evidence="15" type="ORF">ECPE_LOCUS13253</name>
</gene>
<keyword evidence="3" id="KW-0808">Transferase</keyword>
<keyword evidence="4" id="KW-1000">Mitochondrion outer membrane</keyword>
<evidence type="ECO:0000259" key="14">
    <source>
        <dbReference type="Pfam" id="PF01553"/>
    </source>
</evidence>
<evidence type="ECO:0000256" key="12">
    <source>
        <dbReference type="ARBA" id="ARBA00049543"/>
    </source>
</evidence>
<dbReference type="InterPro" id="IPR000872">
    <property type="entry name" value="Tafazzin"/>
</dbReference>
<reference evidence="17" key="1">
    <citation type="submission" date="2016-06" db="UniProtKB">
        <authorList>
            <consortium name="WormBaseParasite"/>
        </authorList>
    </citation>
    <scope>IDENTIFICATION</scope>
</reference>
<dbReference type="GO" id="GO:0005741">
    <property type="term" value="C:mitochondrial outer membrane"/>
    <property type="evidence" value="ECO:0007669"/>
    <property type="project" value="UniProtKB-SubCell"/>
</dbReference>
<dbReference type="EMBL" id="UZAN01054658">
    <property type="protein sequence ID" value="VDP90525.1"/>
    <property type="molecule type" value="Genomic_DNA"/>
</dbReference>
<keyword evidence="5" id="KW-0999">Mitochondrion inner membrane</keyword>
<name>A0A183B218_9TREM</name>
<evidence type="ECO:0000256" key="2">
    <source>
        <dbReference type="ARBA" id="ARBA00010524"/>
    </source>
</evidence>
<dbReference type="GO" id="GO:0007007">
    <property type="term" value="P:inner mitochondrial membrane organization"/>
    <property type="evidence" value="ECO:0007669"/>
    <property type="project" value="TreeGrafter"/>
</dbReference>
<organism evidence="17">
    <name type="scientific">Echinostoma caproni</name>
    <dbReference type="NCBI Taxonomy" id="27848"/>
    <lineage>
        <taxon>Eukaryota</taxon>
        <taxon>Metazoa</taxon>
        <taxon>Spiralia</taxon>
        <taxon>Lophotrochozoa</taxon>
        <taxon>Platyhelminthes</taxon>
        <taxon>Trematoda</taxon>
        <taxon>Digenea</taxon>
        <taxon>Plagiorchiida</taxon>
        <taxon>Echinostomata</taxon>
        <taxon>Echinostomatoidea</taxon>
        <taxon>Echinostomatidae</taxon>
        <taxon>Echinostoma</taxon>
    </lineage>
</organism>
<dbReference type="WBParaSite" id="ECPE_0001329201-mRNA-1">
    <property type="protein sequence ID" value="ECPE_0001329201-mRNA-1"/>
    <property type="gene ID" value="ECPE_0001329201"/>
</dbReference>
<dbReference type="SUPFAM" id="SSF69593">
    <property type="entry name" value="Glycerol-3-phosphate (1)-acyltransferase"/>
    <property type="match status" value="1"/>
</dbReference>
<proteinExistence type="inferred from homology"/>
<dbReference type="PANTHER" id="PTHR12497:SF0">
    <property type="entry name" value="TAFAZZIN"/>
    <property type="match status" value="1"/>
</dbReference>
<keyword evidence="9" id="KW-0012">Acyltransferase</keyword>
<evidence type="ECO:0000256" key="5">
    <source>
        <dbReference type="ARBA" id="ARBA00022792"/>
    </source>
</evidence>
<evidence type="ECO:0000256" key="13">
    <source>
        <dbReference type="RuleBase" id="RU365062"/>
    </source>
</evidence>
<comment type="catalytic activity">
    <reaction evidence="11">
        <text>1'-[1,2-diacyl-sn-glycero-3-phospho],3'-[1-acyl-sn-glycero-3-phospho]-glycerol + a 1,2-diacyl-sn-glycero-3-phosphocholine = a cardiolipin + a 1-acyl-sn-glycero-3-phosphocholine</text>
        <dbReference type="Rhea" id="RHEA:33731"/>
        <dbReference type="ChEBI" id="CHEBI:57643"/>
        <dbReference type="ChEBI" id="CHEBI:58168"/>
        <dbReference type="ChEBI" id="CHEBI:62237"/>
        <dbReference type="ChEBI" id="CHEBI:64743"/>
    </reaction>
    <physiologicalReaction direction="left-to-right" evidence="11">
        <dbReference type="Rhea" id="RHEA:33732"/>
    </physiologicalReaction>
    <physiologicalReaction direction="right-to-left" evidence="11">
        <dbReference type="Rhea" id="RHEA:33733"/>
    </physiologicalReaction>
</comment>
<evidence type="ECO:0000256" key="4">
    <source>
        <dbReference type="ARBA" id="ARBA00022787"/>
    </source>
</evidence>
<dbReference type="PRINTS" id="PR00979">
    <property type="entry name" value="TAFAZZIN"/>
</dbReference>
<evidence type="ECO:0000313" key="17">
    <source>
        <dbReference type="WBParaSite" id="ECPE_0001329201-mRNA-1"/>
    </source>
</evidence>
<keyword evidence="7" id="KW-0496">Mitochondrion</keyword>
<dbReference type="Proteomes" id="UP000272942">
    <property type="component" value="Unassembled WGS sequence"/>
</dbReference>
<evidence type="ECO:0000256" key="8">
    <source>
        <dbReference type="ARBA" id="ARBA00023136"/>
    </source>
</evidence>
<reference evidence="15 16" key="2">
    <citation type="submission" date="2018-11" db="EMBL/GenBank/DDBJ databases">
        <authorList>
            <consortium name="Pathogen Informatics"/>
        </authorList>
    </citation>
    <scope>NUCLEOTIDE SEQUENCE [LARGE SCALE GENOMIC DNA]</scope>
    <source>
        <strain evidence="15 16">Egypt</strain>
    </source>
</reference>
<feature type="domain" description="Phospholipid/glycerol acyltransferase" evidence="14">
    <location>
        <begin position="57"/>
        <end position="148"/>
    </location>
</feature>
<evidence type="ECO:0000256" key="10">
    <source>
        <dbReference type="ARBA" id="ARBA00024323"/>
    </source>
</evidence>
<evidence type="ECO:0000256" key="7">
    <source>
        <dbReference type="ARBA" id="ARBA00023128"/>
    </source>
</evidence>
<dbReference type="GO" id="GO:0047184">
    <property type="term" value="F:1-acylglycerophosphocholine O-acyltransferase activity"/>
    <property type="evidence" value="ECO:0007669"/>
    <property type="project" value="TreeGrafter"/>
</dbReference>
<accession>A0A183B218</accession>
<dbReference type="GO" id="GO:0005743">
    <property type="term" value="C:mitochondrial inner membrane"/>
    <property type="evidence" value="ECO:0007669"/>
    <property type="project" value="UniProtKB-SubCell"/>
</dbReference>
<keyword evidence="16" id="KW-1185">Reference proteome</keyword>
<sequence length="248" mass="28812">MDLVFKLNNHSLMGKFLRLVFQPITYPILGAVVKLAVWRHNLKVIGKDRLMEAYKARPSRTPLITISNHHSCLDDFILFGTLLSLIDLMHVDRYRWSLTAVDVCFTNARDSFFFTWGHGIPVWRGVYQPSMTFCLDLLNRGKWIHVYPQVSTVCGFAIPIFYIDKVKPIKKYSYTRIAESKDKTNDDVLFELSSEAMCSGFSRNRARLGTTEERWALLRWYQIEEKGTLSDRRVVNAKCLKNVDYGRS</sequence>
<dbReference type="Pfam" id="PF01553">
    <property type="entry name" value="Acyltransferase"/>
    <property type="match status" value="1"/>
</dbReference>
<keyword evidence="8" id="KW-0472">Membrane</keyword>
<dbReference type="GO" id="GO:0035965">
    <property type="term" value="P:cardiolipin acyl-chain remodeling"/>
    <property type="evidence" value="ECO:0007669"/>
    <property type="project" value="TreeGrafter"/>
</dbReference>
<evidence type="ECO:0000313" key="15">
    <source>
        <dbReference type="EMBL" id="VDP90525.1"/>
    </source>
</evidence>
<dbReference type="PANTHER" id="PTHR12497">
    <property type="entry name" value="TAZ PROTEIN TAFAZZIN"/>
    <property type="match status" value="1"/>
</dbReference>
<dbReference type="InterPro" id="IPR002123">
    <property type="entry name" value="Plipid/glycerol_acylTrfase"/>
</dbReference>
<evidence type="ECO:0000256" key="3">
    <source>
        <dbReference type="ARBA" id="ARBA00022679"/>
    </source>
</evidence>
<evidence type="ECO:0000256" key="1">
    <source>
        <dbReference type="ARBA" id="ARBA00004137"/>
    </source>
</evidence>
<evidence type="ECO:0000256" key="11">
    <source>
        <dbReference type="ARBA" id="ARBA00047906"/>
    </source>
</evidence>
<dbReference type="OrthoDB" id="193467at2759"/>
<protein>
    <recommendedName>
        <fullName evidence="13">Tafazzin family protein</fullName>
    </recommendedName>
</protein>
<evidence type="ECO:0000256" key="9">
    <source>
        <dbReference type="ARBA" id="ARBA00023315"/>
    </source>
</evidence>
<comment type="similarity">
    <text evidence="2 13">Belongs to the taffazin family.</text>
</comment>
<evidence type="ECO:0000313" key="16">
    <source>
        <dbReference type="Proteomes" id="UP000272942"/>
    </source>
</evidence>
<evidence type="ECO:0000256" key="6">
    <source>
        <dbReference type="ARBA" id="ARBA00023098"/>
    </source>
</evidence>
<comment type="catalytic activity">
    <reaction evidence="12">
        <text>1,2-di-(9Z-octadecenoyl)-sn-glycero-3-phosphocholine + 1-hexadecanoyl-sn-glycero-3-phosphocholine = 1-hexadecanoyl-2-(9Z-octadecenoyl)-sn-glycero-3-phosphocholine + 1-(9Z-octadecenoyl)-sn-glycero-3-phosphocholine</text>
        <dbReference type="Rhea" id="RHEA:43816"/>
        <dbReference type="ChEBI" id="CHEBI:28610"/>
        <dbReference type="ChEBI" id="CHEBI:72998"/>
        <dbReference type="ChEBI" id="CHEBI:73001"/>
        <dbReference type="ChEBI" id="CHEBI:74669"/>
    </reaction>
    <physiologicalReaction direction="left-to-right" evidence="12">
        <dbReference type="Rhea" id="RHEA:43817"/>
    </physiologicalReaction>
    <physiologicalReaction direction="right-to-left" evidence="12">
        <dbReference type="Rhea" id="RHEA:43818"/>
    </physiologicalReaction>
</comment>